<keyword evidence="4" id="KW-1185">Reference proteome</keyword>
<accession>A0A177TV68</accession>
<dbReference type="SUPFAM" id="SSF51101">
    <property type="entry name" value="Mannose-binding lectins"/>
    <property type="match status" value="1"/>
</dbReference>
<feature type="coiled-coil region" evidence="1">
    <location>
        <begin position="1291"/>
        <end position="1325"/>
    </location>
</feature>
<sequence>MGLLLAPYNNAMRLGQGFNSYTHEICIDDAVVVSPQRAENVLTNDGNTMRLAALVAGKPSAWTKQPQVLLDISRLEEAQNKRKLIEEEKSSGNAELLETAETEAIAAVKQAADTERLAQARAEVVAADQAVQEAAAGHNLDAAPATAGPALGSSDAAVANSTSLDLPSDAGDATAAPTAAADRSAEAQTGTDSDALQPDASSGDAPESADSAAQQPEASSTEESEPTELPSRRADTGADDKDVASEVLTTEEEQDVDVLKNASTSGDNAKEEEEPKDIETDPAKTGDSAAEIVTAQSAADSDDLPKENSSPKPSESQEHSEEWESIGDKKKSDENEAVTPADEGDNALAEKDSPTEEDAHVSDTIEAQGQKDATGIHPVDATADIDESKKTDVDAAVPEDDEDVQAPEEGVPSTPISSAAMPAKLADVPPPKTEADIAAEEAANEKRVAEDAARDEAARVAALQLKRKQEELTLAKRRRERDPKMLEAANKFKVNLSLEKMAEMHKDFLLPKSAHKAPNMGKAQVFNIQNSTGVSQTVIFQSRFVDRLSDITSDLGISAGLSIKKGSCGGSGRGSFIDTDKFKSSDMNFYISVKVTNQSINFKDNLEFQPLDNIGAEDFRSVFGDCFISGFLEGGELNALISMKVLNKSKSVDIKAEGAIALGKESVDISAKGAYQTAKSNLDLNTETSVQVSWIGGGCIKPPEEAWTVESLSRAATRFPDHVAQSPQRTYAILTKYETLRSFQALKPQELTAIDYENAILYTNELMDTFMSYKAIYGRLTSQIAAVQSGTHKFKKVEREAERKAAQEEELTDVEAHRTLETLSDAEKKAKLGFFPSTLDGLDDARRAVRMQMNLIINRVDEITEDPNRVLSQSNEKFLPSFAFETLLPMLESAFRSNKRTAPLTGERMFGDDQSKQDDTPSTTAHRMCLVRKPAENASSGQAPSDDGKNKATEVIASGRMVIKLFREELIAIEKFLSARDEGIEDSLRLTPPMGNEWTNPPPGNFFTALDFVQPAFVLRSVTVTVSDGIVSGLVCKYINGISWKRGTNDPKSTFTLQLANDERITSAIVTAGTEAAFKSPDYVISLKLITNRGNSLLAHEPKVRRAGFNRRLIGARAFFDVRSVTWESPLERGYTIGFWGWSSEKGAAPGISRLGLVWANQDAVEVDLTDDAKKVAASKHDLEHEEKVGQEETLKRKLEELQRTSESKVLKFNELLAELEAKNEANNLAVRESSLRTTAAQAQVKAAEEKIKELEVLVASVKTAADSNEARLREDVQNSSADRARLDAGLATATEKLQTQEAALRALETKKADVELQLTTLTSTKTSADAEYARERNRLTTQLQLSKGIDFTFRLQHVRDKFLHHNIQRRDGTLYDRHDGWNQIFRAQRHGPGFKIFTMAPEPDNTIWYLRVSEERYQWPDCKKLVCDSNDFSIFSFEPAGDDWFYIRLSRSWGWTLNPWNARLDNDSQVIGYEGGKGDNDKWRFVF</sequence>
<evidence type="ECO:0000256" key="2">
    <source>
        <dbReference type="SAM" id="MobiDB-lite"/>
    </source>
</evidence>
<feature type="compositionally biased region" description="Basic and acidic residues" evidence="2">
    <location>
        <begin position="315"/>
        <end position="334"/>
    </location>
</feature>
<protein>
    <recommendedName>
        <fullName evidence="5">H-type lectin domain-containing protein</fullName>
    </recommendedName>
</protein>
<reference evidence="3" key="1">
    <citation type="submission" date="2016-04" db="EMBL/GenBank/DDBJ databases">
        <authorList>
            <person name="Nguyen H.D."/>
            <person name="Samba Siva P."/>
            <person name="Cullis J."/>
            <person name="Levesque C.A."/>
            <person name="Hambleton S."/>
        </authorList>
    </citation>
    <scope>NUCLEOTIDE SEQUENCE</scope>
    <source>
        <strain evidence="3">DAOMC 236416</strain>
    </source>
</reference>
<keyword evidence="1" id="KW-0175">Coiled coil</keyword>
<feature type="compositionally biased region" description="Basic and acidic residues" evidence="2">
    <location>
        <begin position="348"/>
        <end position="363"/>
    </location>
</feature>
<dbReference type="PANTHER" id="PTHR23159">
    <property type="entry name" value="CENTROSOMAL PROTEIN 2"/>
    <property type="match status" value="1"/>
</dbReference>
<gene>
    <name evidence="3" type="ORF">A4X13_0g4964</name>
</gene>
<evidence type="ECO:0008006" key="5">
    <source>
        <dbReference type="Google" id="ProtNLM"/>
    </source>
</evidence>
<feature type="region of interest" description="Disordered" evidence="2">
    <location>
        <begin position="902"/>
        <end position="923"/>
    </location>
</feature>
<evidence type="ECO:0000256" key="1">
    <source>
        <dbReference type="SAM" id="Coils"/>
    </source>
</evidence>
<comment type="caution">
    <text evidence="3">The sequence shown here is derived from an EMBL/GenBank/DDBJ whole genome shotgun (WGS) entry which is preliminary data.</text>
</comment>
<organism evidence="3 4">
    <name type="scientific">Tilletia indica</name>
    <dbReference type="NCBI Taxonomy" id="43049"/>
    <lineage>
        <taxon>Eukaryota</taxon>
        <taxon>Fungi</taxon>
        <taxon>Dikarya</taxon>
        <taxon>Basidiomycota</taxon>
        <taxon>Ustilaginomycotina</taxon>
        <taxon>Exobasidiomycetes</taxon>
        <taxon>Tilletiales</taxon>
        <taxon>Tilletiaceae</taxon>
        <taxon>Tilletia</taxon>
    </lineage>
</organism>
<evidence type="ECO:0000313" key="3">
    <source>
        <dbReference type="EMBL" id="KAE8250065.1"/>
    </source>
</evidence>
<feature type="coiled-coil region" evidence="1">
    <location>
        <begin position="1238"/>
        <end position="1265"/>
    </location>
</feature>
<feature type="compositionally biased region" description="Low complexity" evidence="2">
    <location>
        <begin position="167"/>
        <end position="182"/>
    </location>
</feature>
<dbReference type="InterPro" id="IPR036404">
    <property type="entry name" value="Jacalin-like_lectin_dom_sf"/>
</dbReference>
<feature type="region of interest" description="Disordered" evidence="2">
    <location>
        <begin position="162"/>
        <end position="421"/>
    </location>
</feature>
<dbReference type="PANTHER" id="PTHR23159:SF60">
    <property type="entry name" value="SPINDLE ASSEMBLY ABNORMAL PROTEIN 4"/>
    <property type="match status" value="1"/>
</dbReference>
<name>A0A177TV68_9BASI</name>
<dbReference type="EMBL" id="LWDF02000353">
    <property type="protein sequence ID" value="KAE8250065.1"/>
    <property type="molecule type" value="Genomic_DNA"/>
</dbReference>
<proteinExistence type="predicted"/>
<feature type="compositionally biased region" description="Acidic residues" evidence="2">
    <location>
        <begin position="397"/>
        <end position="406"/>
    </location>
</feature>
<feature type="compositionally biased region" description="Basic and acidic residues" evidence="2">
    <location>
        <begin position="230"/>
        <end position="244"/>
    </location>
</feature>
<dbReference type="Gene3D" id="2.100.10.30">
    <property type="entry name" value="Jacalin-like lectin domain"/>
    <property type="match status" value="1"/>
</dbReference>
<reference evidence="3" key="2">
    <citation type="journal article" date="2019" name="IMA Fungus">
        <title>Genome sequencing and comparison of five Tilletia species to identify candidate genes for the detection of regulated species infecting wheat.</title>
        <authorList>
            <person name="Nguyen H.D.T."/>
            <person name="Sultana T."/>
            <person name="Kesanakurti P."/>
            <person name="Hambleton S."/>
        </authorList>
    </citation>
    <scope>NUCLEOTIDE SEQUENCE</scope>
    <source>
        <strain evidence="3">DAOMC 236416</strain>
    </source>
</reference>
<evidence type="ECO:0000313" key="4">
    <source>
        <dbReference type="Proteomes" id="UP000077521"/>
    </source>
</evidence>
<feature type="compositionally biased region" description="Basic and acidic residues" evidence="2">
    <location>
        <begin position="909"/>
        <end position="919"/>
    </location>
</feature>
<dbReference type="Proteomes" id="UP000077521">
    <property type="component" value="Unassembled WGS sequence"/>
</dbReference>
<dbReference type="CDD" id="cd00161">
    <property type="entry name" value="beta-trefoil_Ricin-like"/>
    <property type="match status" value="1"/>
</dbReference>